<comment type="caution">
    <text evidence="2">The sequence shown here is derived from an EMBL/GenBank/DDBJ whole genome shotgun (WGS) entry which is preliminary data.</text>
</comment>
<evidence type="ECO:0000259" key="1">
    <source>
        <dbReference type="Pfam" id="PF04149"/>
    </source>
</evidence>
<dbReference type="InterPro" id="IPR007278">
    <property type="entry name" value="DUF397"/>
</dbReference>
<reference evidence="2 3" key="1">
    <citation type="journal article" date="2016" name="Nat. Commun.">
        <title>Thousands of microbial genomes shed light on interconnected biogeochemical processes in an aquifer system.</title>
        <authorList>
            <person name="Anantharaman K."/>
            <person name="Brown C.T."/>
            <person name="Hug L.A."/>
            <person name="Sharon I."/>
            <person name="Castelle C.J."/>
            <person name="Probst A.J."/>
            <person name="Thomas B.C."/>
            <person name="Singh A."/>
            <person name="Wilkins M.J."/>
            <person name="Karaoz U."/>
            <person name="Brodie E.L."/>
            <person name="Williams K.H."/>
            <person name="Hubbard S.S."/>
            <person name="Banfield J.F."/>
        </authorList>
    </citation>
    <scope>NUCLEOTIDE SEQUENCE [LARGE SCALE GENOMIC DNA]</scope>
</reference>
<gene>
    <name evidence="2" type="ORF">A3A96_00190</name>
</gene>
<dbReference type="Pfam" id="PF04149">
    <property type="entry name" value="DUF397"/>
    <property type="match status" value="1"/>
</dbReference>
<proteinExistence type="predicted"/>
<protein>
    <recommendedName>
        <fullName evidence="1">DUF397 domain-containing protein</fullName>
    </recommendedName>
</protein>
<feature type="domain" description="DUF397" evidence="1">
    <location>
        <begin position="22"/>
        <end position="65"/>
    </location>
</feature>
<evidence type="ECO:0000313" key="3">
    <source>
        <dbReference type="Proteomes" id="UP000177707"/>
    </source>
</evidence>
<dbReference type="EMBL" id="MHWB01000009">
    <property type="protein sequence ID" value="OHB01847.1"/>
    <property type="molecule type" value="Genomic_DNA"/>
</dbReference>
<dbReference type="STRING" id="1802758.A3A96_00190"/>
<dbReference type="AlphaFoldDB" id="A0A1G2TX33"/>
<sequence length="72" mass="8047">MKTFLVQDSDFKTPDVKKWKSGKHVPCVSVAIRPEGVAVRSTLDEGKTTVFFNKREWTAFIGAVKAGEFELS</sequence>
<accession>A0A1G2TX33</accession>
<name>A0A1G2TX33_9BACT</name>
<organism evidence="2 3">
    <name type="scientific">Candidatus Zambryskibacteria bacterium RIFCSPLOWO2_01_FULL_39_39</name>
    <dbReference type="NCBI Taxonomy" id="1802758"/>
    <lineage>
        <taxon>Bacteria</taxon>
        <taxon>Candidatus Zambryskiibacteriota</taxon>
    </lineage>
</organism>
<dbReference type="Proteomes" id="UP000177707">
    <property type="component" value="Unassembled WGS sequence"/>
</dbReference>
<evidence type="ECO:0000313" key="2">
    <source>
        <dbReference type="EMBL" id="OHB01847.1"/>
    </source>
</evidence>